<name>A0ABX8J2E8_9BACT</name>
<evidence type="ECO:0000313" key="3">
    <source>
        <dbReference type="Proteomes" id="UP000683557"/>
    </source>
</evidence>
<keyword evidence="3" id="KW-1185">Reference proteome</keyword>
<dbReference type="RefSeq" id="WP_216799332.1">
    <property type="nucleotide sequence ID" value="NZ_CP076723.1"/>
</dbReference>
<dbReference type="PANTHER" id="PTHR30304">
    <property type="entry name" value="D-TAGATOSE-1,6-BISPHOSPHATE ALDOLASE"/>
    <property type="match status" value="1"/>
</dbReference>
<evidence type="ECO:0000256" key="1">
    <source>
        <dbReference type="SAM" id="MobiDB-lite"/>
    </source>
</evidence>
<gene>
    <name evidence="2" type="ORF">KP004_15200</name>
</gene>
<dbReference type="EMBL" id="CP076723">
    <property type="protein sequence ID" value="QWV92530.1"/>
    <property type="molecule type" value="Genomic_DNA"/>
</dbReference>
<proteinExistence type="predicted"/>
<reference evidence="2 3" key="1">
    <citation type="submission" date="2021-06" db="EMBL/GenBank/DDBJ databases">
        <title>Gemonas diversity in paddy soil.</title>
        <authorList>
            <person name="Liu G."/>
        </authorList>
    </citation>
    <scope>NUCLEOTIDE SEQUENCE [LARGE SCALE GENOMIC DNA]</scope>
    <source>
        <strain evidence="2 3">RG10</strain>
    </source>
</reference>
<protein>
    <submittedName>
        <fullName evidence="2">Class II fructose-bisphosphate aldolase</fullName>
    </submittedName>
</protein>
<feature type="compositionally biased region" description="Basic and acidic residues" evidence="1">
    <location>
        <begin position="395"/>
        <end position="408"/>
    </location>
</feature>
<organism evidence="2 3">
    <name type="scientific">Geomonas oryzisoli</name>
    <dbReference type="NCBI Taxonomy" id="2847992"/>
    <lineage>
        <taxon>Bacteria</taxon>
        <taxon>Pseudomonadati</taxon>
        <taxon>Thermodesulfobacteriota</taxon>
        <taxon>Desulfuromonadia</taxon>
        <taxon>Geobacterales</taxon>
        <taxon>Geobacteraceae</taxon>
        <taxon>Geomonas</taxon>
    </lineage>
</organism>
<dbReference type="PANTHER" id="PTHR30304:SF0">
    <property type="entry name" value="D-TAGATOSE-1,6-BISPHOSPHATE ALDOLASE SUBUNIT GATY-RELATED"/>
    <property type="match status" value="1"/>
</dbReference>
<feature type="region of interest" description="Disordered" evidence="1">
    <location>
        <begin position="394"/>
        <end position="427"/>
    </location>
</feature>
<sequence length="427" mass="46181">MTATSSDFVKALEVGRPPNVAKLFPNSKALLVSGKVIDRAMNAKGHALALAANGRNHFVIRGVLAAAQRANAAVIIEIAKSEGGQKAYCPVNYWNMARQVDAVANELGITIPVAIHADHYGIKGDADVKSAKIEIPSMFDAGITSIAIDASHLPDEENLLANIELNSIIPAWAGLETEVGEIKGKEGLSTVPEALFLIRGLNAHDIFPDWIALNNGTTHGIEASDAGIQVELTAEIHEAIKQYGVNGAQHGTSGNSYDRLRQIAQNTRTTKANVATALQFVSWGLEVNDYGNAKLDENGNFIKVKGEGMSEELWAEMVAFADSKGWKKGDYKNLNLPFENKLLAQTKEVRERMSKRVEEFAYNLIANVFNAADTAPLAIEAILKAGSYDLGPKGKRIENPAEWTKEQLPKQAQGLSRDKGPEGNFED</sequence>
<dbReference type="Pfam" id="PF01116">
    <property type="entry name" value="F_bP_aldolase"/>
    <property type="match status" value="1"/>
</dbReference>
<evidence type="ECO:0000313" key="2">
    <source>
        <dbReference type="EMBL" id="QWV92530.1"/>
    </source>
</evidence>
<dbReference type="InterPro" id="IPR000771">
    <property type="entry name" value="FBA_II"/>
</dbReference>
<dbReference type="InterPro" id="IPR050246">
    <property type="entry name" value="Class_II_FBP_aldolase"/>
</dbReference>
<accession>A0ABX8J2E8</accession>
<dbReference type="Proteomes" id="UP000683557">
    <property type="component" value="Chromosome"/>
</dbReference>